<evidence type="ECO:0000256" key="2">
    <source>
        <dbReference type="ARBA" id="ARBA00022692"/>
    </source>
</evidence>
<dbReference type="PANTHER" id="PTHR12570">
    <property type="match status" value="1"/>
</dbReference>
<feature type="transmembrane region" description="Helical" evidence="6">
    <location>
        <begin position="342"/>
        <end position="364"/>
    </location>
</feature>
<feature type="compositionally biased region" description="Basic and acidic residues" evidence="5">
    <location>
        <begin position="51"/>
        <end position="71"/>
    </location>
</feature>
<feature type="region of interest" description="Disordered" evidence="5">
    <location>
        <begin position="400"/>
        <end position="423"/>
    </location>
</feature>
<evidence type="ECO:0000313" key="8">
    <source>
        <dbReference type="Proteomes" id="UP000008063"/>
    </source>
</evidence>
<evidence type="ECO:0000256" key="4">
    <source>
        <dbReference type="ARBA" id="ARBA00023136"/>
    </source>
</evidence>
<feature type="transmembrane region" description="Helical" evidence="6">
    <location>
        <begin position="20"/>
        <end position="42"/>
    </location>
</feature>
<evidence type="ECO:0008006" key="9">
    <source>
        <dbReference type="Google" id="ProtNLM"/>
    </source>
</evidence>
<dbReference type="HOGENOM" id="CLU_012349_2_2_1"/>
<feature type="compositionally biased region" description="Low complexity" evidence="5">
    <location>
        <begin position="112"/>
        <end position="123"/>
    </location>
</feature>
<feature type="compositionally biased region" description="Basic and acidic residues" evidence="5">
    <location>
        <begin position="470"/>
        <end position="485"/>
    </location>
</feature>
<feature type="transmembrane region" description="Helical" evidence="6">
    <location>
        <begin position="376"/>
        <end position="394"/>
    </location>
</feature>
<reference evidence="8" key="1">
    <citation type="journal article" date="2011" name="Science">
        <title>The plant cell wall-decomposing machinery underlies the functional diversity of forest fungi.</title>
        <authorList>
            <person name="Eastwood D.C."/>
            <person name="Floudas D."/>
            <person name="Binder M."/>
            <person name="Majcherczyk A."/>
            <person name="Schneider P."/>
            <person name="Aerts A."/>
            <person name="Asiegbu F.O."/>
            <person name="Baker S.E."/>
            <person name="Barry K."/>
            <person name="Bendiksby M."/>
            <person name="Blumentritt M."/>
            <person name="Coutinho P.M."/>
            <person name="Cullen D."/>
            <person name="de Vries R.P."/>
            <person name="Gathman A."/>
            <person name="Goodell B."/>
            <person name="Henrissat B."/>
            <person name="Ihrmark K."/>
            <person name="Kauserud H."/>
            <person name="Kohler A."/>
            <person name="LaButti K."/>
            <person name="Lapidus A."/>
            <person name="Lavin J.L."/>
            <person name="Lee Y.-H."/>
            <person name="Lindquist E."/>
            <person name="Lilly W."/>
            <person name="Lucas S."/>
            <person name="Morin E."/>
            <person name="Murat C."/>
            <person name="Oguiza J.A."/>
            <person name="Park J."/>
            <person name="Pisabarro A.G."/>
            <person name="Riley R."/>
            <person name="Rosling A."/>
            <person name="Salamov A."/>
            <person name="Schmidt O."/>
            <person name="Schmutz J."/>
            <person name="Skrede I."/>
            <person name="Stenlid J."/>
            <person name="Wiebenga A."/>
            <person name="Xie X."/>
            <person name="Kuees U."/>
            <person name="Hibbett D.S."/>
            <person name="Hoffmeister D."/>
            <person name="Hoegberg N."/>
            <person name="Martin F."/>
            <person name="Grigoriev I.V."/>
            <person name="Watkinson S.C."/>
        </authorList>
    </citation>
    <scope>NUCLEOTIDE SEQUENCE [LARGE SCALE GENOMIC DNA]</scope>
    <source>
        <strain evidence="8">strain S7.3</strain>
    </source>
</reference>
<name>F8PNY0_SERL3</name>
<feature type="transmembrane region" description="Helical" evidence="6">
    <location>
        <begin position="205"/>
        <end position="226"/>
    </location>
</feature>
<dbReference type="InterPro" id="IPR037185">
    <property type="entry name" value="EmrE-like"/>
</dbReference>
<feature type="region of interest" description="Disordered" evidence="5">
    <location>
        <begin position="112"/>
        <end position="142"/>
    </location>
</feature>
<dbReference type="Pfam" id="PF05653">
    <property type="entry name" value="Mg_trans_NIPA"/>
    <property type="match status" value="1"/>
</dbReference>
<feature type="region of interest" description="Disordered" evidence="5">
    <location>
        <begin position="469"/>
        <end position="495"/>
    </location>
</feature>
<dbReference type="GO" id="GO:0015095">
    <property type="term" value="F:magnesium ion transmembrane transporter activity"/>
    <property type="evidence" value="ECO:0007669"/>
    <property type="project" value="InterPro"/>
</dbReference>
<dbReference type="SUPFAM" id="SSF103481">
    <property type="entry name" value="Multidrug resistance efflux transporter EmrE"/>
    <property type="match status" value="1"/>
</dbReference>
<organism evidence="8">
    <name type="scientific">Serpula lacrymans var. lacrymans (strain S7.3)</name>
    <name type="common">Dry rot fungus</name>
    <dbReference type="NCBI Taxonomy" id="936435"/>
    <lineage>
        <taxon>Eukaryota</taxon>
        <taxon>Fungi</taxon>
        <taxon>Dikarya</taxon>
        <taxon>Basidiomycota</taxon>
        <taxon>Agaricomycotina</taxon>
        <taxon>Agaricomycetes</taxon>
        <taxon>Agaricomycetidae</taxon>
        <taxon>Boletales</taxon>
        <taxon>Coniophorineae</taxon>
        <taxon>Serpulaceae</taxon>
        <taxon>Serpula</taxon>
    </lineage>
</organism>
<dbReference type="InterPro" id="IPR008521">
    <property type="entry name" value="Mg_trans_NIPA"/>
</dbReference>
<dbReference type="OrthoDB" id="165382at2759"/>
<keyword evidence="2 6" id="KW-0812">Transmembrane</keyword>
<proteinExistence type="predicted"/>
<feature type="region of interest" description="Disordered" evidence="5">
    <location>
        <begin position="51"/>
        <end position="95"/>
    </location>
</feature>
<dbReference type="GO" id="GO:0016020">
    <property type="term" value="C:membrane"/>
    <property type="evidence" value="ECO:0007669"/>
    <property type="project" value="UniProtKB-SubCell"/>
</dbReference>
<dbReference type="PANTHER" id="PTHR12570:SF65">
    <property type="entry name" value="MAGNESIUM TRANSPORTER NIPA9-RELATED"/>
    <property type="match status" value="1"/>
</dbReference>
<feature type="transmembrane region" description="Helical" evidence="6">
    <location>
        <begin position="246"/>
        <end position="265"/>
    </location>
</feature>
<keyword evidence="8" id="KW-1185">Reference proteome</keyword>
<evidence type="ECO:0000256" key="5">
    <source>
        <dbReference type="SAM" id="MobiDB-lite"/>
    </source>
</evidence>
<dbReference type="OMA" id="APLMLGE"/>
<dbReference type="Proteomes" id="UP000008063">
    <property type="component" value="Unassembled WGS sequence"/>
</dbReference>
<evidence type="ECO:0000313" key="7">
    <source>
        <dbReference type="EMBL" id="EGO01857.1"/>
    </source>
</evidence>
<protein>
    <recommendedName>
        <fullName evidence="9">DUF803-domain-containing protein</fullName>
    </recommendedName>
</protein>
<gene>
    <name evidence="7" type="ORF">SERLA73DRAFT_103923</name>
</gene>
<sequence>MTNSTKPDIDLGFDLPHLTLQTSIGISVAIAGNILISLALNVQKLAHRRLERERKKAKREGTNRARNDTARQGESGPASSDVELDNNPIVSDGFGDERNDDIEHSLLLENQPLLPTSSPLRPTYGMSAGSSASTDDRRKEEENESDYLKSRLWWFGFSLMNIGELGNFISYAFAPASVVAPLGTFALMANCLVAPLMLGERFRKLDLLGILLAVIGATTVVLSTPSPDGTPPPLTPDALLVAISQRAFQVFCIVYLVGAVILGVLSEGAIGRKVVLVDIGLCAIFGGFTVLATKGVSTLLTKEWGKMFMEWICYPILAVLIITGILQVRYLNRALKRFDSKLVIPTHFVLFTLSAVIGSAVLYGDFKRATFHQMVTFLYGCGATFLGVFVIAWAPSGSGNEEGGTENGGDEGDGESAGGNVGVGSLRRRSRAALVPANKTRETPILRNKQSGMSLMGLSPAQHLLLIHTPPRDRPDYWERDEESRSAPGSVFGGR</sequence>
<keyword evidence="3 6" id="KW-1133">Transmembrane helix</keyword>
<keyword evidence="4 6" id="KW-0472">Membrane</keyword>
<feature type="transmembrane region" description="Helical" evidence="6">
    <location>
        <begin position="274"/>
        <end position="296"/>
    </location>
</feature>
<dbReference type="EMBL" id="GL945477">
    <property type="protein sequence ID" value="EGO01857.1"/>
    <property type="molecule type" value="Genomic_DNA"/>
</dbReference>
<dbReference type="eggNOG" id="KOG2922">
    <property type="taxonomic scope" value="Eukaryota"/>
</dbReference>
<feature type="transmembrane region" description="Helical" evidence="6">
    <location>
        <begin position="179"/>
        <end position="198"/>
    </location>
</feature>
<dbReference type="InParanoid" id="F8PNY0"/>
<comment type="subcellular location">
    <subcellularLocation>
        <location evidence="1">Membrane</location>
        <topology evidence="1">Multi-pass membrane protein</topology>
    </subcellularLocation>
</comment>
<feature type="transmembrane region" description="Helical" evidence="6">
    <location>
        <begin position="308"/>
        <end position="330"/>
    </location>
</feature>
<evidence type="ECO:0000256" key="3">
    <source>
        <dbReference type="ARBA" id="ARBA00022989"/>
    </source>
</evidence>
<accession>F8PNY0</accession>
<dbReference type="AlphaFoldDB" id="F8PNY0"/>
<evidence type="ECO:0000256" key="6">
    <source>
        <dbReference type="SAM" id="Phobius"/>
    </source>
</evidence>
<feature type="transmembrane region" description="Helical" evidence="6">
    <location>
        <begin position="152"/>
        <end position="173"/>
    </location>
</feature>
<evidence type="ECO:0000256" key="1">
    <source>
        <dbReference type="ARBA" id="ARBA00004141"/>
    </source>
</evidence>